<name>A0ABT9FQ07_9BACL</name>
<comment type="caution">
    <text evidence="2">The sequence shown here is derived from an EMBL/GenBank/DDBJ whole genome shotgun (WGS) entry which is preliminary data.</text>
</comment>
<dbReference type="RefSeq" id="WP_305754418.1">
    <property type="nucleotide sequence ID" value="NZ_JAPCKK010000014.1"/>
</dbReference>
<dbReference type="EMBL" id="JAPCKK010000014">
    <property type="protein sequence ID" value="MDP4096799.1"/>
    <property type="molecule type" value="Genomic_DNA"/>
</dbReference>
<proteinExistence type="predicted"/>
<dbReference type="InterPro" id="IPR010982">
    <property type="entry name" value="Lambda_DNA-bd_dom_sf"/>
</dbReference>
<dbReference type="PANTHER" id="PTHR35010">
    <property type="entry name" value="BLL4672 PROTEIN-RELATED"/>
    <property type="match status" value="1"/>
</dbReference>
<reference evidence="2 3" key="1">
    <citation type="submission" date="2022-10" db="EMBL/GenBank/DDBJ databases">
        <title>Paenibacillus description and whole genome data of maize root bacterial community.</title>
        <authorList>
            <person name="Marton D."/>
            <person name="Farkas M."/>
            <person name="Cserhati M."/>
        </authorList>
    </citation>
    <scope>NUCLEOTIDE SEQUENCE [LARGE SCALE GENOMIC DNA]</scope>
    <source>
        <strain evidence="2 3">P96</strain>
    </source>
</reference>
<gene>
    <name evidence="2" type="ORF">OIN60_08435</name>
</gene>
<dbReference type="InterPro" id="IPR001387">
    <property type="entry name" value="Cro/C1-type_HTH"/>
</dbReference>
<dbReference type="PANTHER" id="PTHR35010:SF3">
    <property type="entry name" value="BLL4873 PROTEIN"/>
    <property type="match status" value="1"/>
</dbReference>
<dbReference type="Gene3D" id="3.30.450.180">
    <property type="match status" value="1"/>
</dbReference>
<dbReference type="Proteomes" id="UP001241848">
    <property type="component" value="Unassembled WGS sequence"/>
</dbReference>
<evidence type="ECO:0000313" key="2">
    <source>
        <dbReference type="EMBL" id="MDP4096799.1"/>
    </source>
</evidence>
<sequence length="279" mass="32001">MKEDLRRKELAVFLKNRRKRLSPHEAGLPETGGRRRISGLRREEVAALSGISLPWYAALEQGRDIKVSDSVLDSLAHTLRLQHDERIHLYMLAERKVPLEAKAASPQMNVTNSELQLIVDQFNHYPAYVMDGKWNIAIWNQTAEELFGGFGQGKCDRNLIWLMFTDPVFSKRFIDWETSAGKIIAAFRTAFARHMEDPCLSEIIGDLGEVSSKFNLFWERYDVQGGYDNHFSLQHPDIGEIGLNSIMFHPNEREDRTLVLYTPVGAQDDGKLQHLHKRA</sequence>
<dbReference type="Pfam" id="PF17765">
    <property type="entry name" value="MLTR_LBD"/>
    <property type="match status" value="1"/>
</dbReference>
<dbReference type="InterPro" id="IPR041413">
    <property type="entry name" value="MLTR_LBD"/>
</dbReference>
<organism evidence="2 3">
    <name type="scientific">Paenibacillus zeirhizosphaerae</name>
    <dbReference type="NCBI Taxonomy" id="2987519"/>
    <lineage>
        <taxon>Bacteria</taxon>
        <taxon>Bacillati</taxon>
        <taxon>Bacillota</taxon>
        <taxon>Bacilli</taxon>
        <taxon>Bacillales</taxon>
        <taxon>Paenibacillaceae</taxon>
        <taxon>Paenibacillus</taxon>
    </lineage>
</organism>
<dbReference type="CDD" id="cd00093">
    <property type="entry name" value="HTH_XRE"/>
    <property type="match status" value="1"/>
</dbReference>
<protein>
    <submittedName>
        <fullName evidence="2">Helix-turn-helix transcriptional regulator</fullName>
    </submittedName>
</protein>
<feature type="domain" description="HTH cro/C1-type" evidence="1">
    <location>
        <begin position="13"/>
        <end position="86"/>
    </location>
</feature>
<evidence type="ECO:0000259" key="1">
    <source>
        <dbReference type="SMART" id="SM00530"/>
    </source>
</evidence>
<accession>A0ABT9FQ07</accession>
<evidence type="ECO:0000313" key="3">
    <source>
        <dbReference type="Proteomes" id="UP001241848"/>
    </source>
</evidence>
<dbReference type="Pfam" id="PF13560">
    <property type="entry name" value="HTH_31"/>
    <property type="match status" value="1"/>
</dbReference>
<dbReference type="Gene3D" id="1.10.260.40">
    <property type="entry name" value="lambda repressor-like DNA-binding domains"/>
    <property type="match status" value="1"/>
</dbReference>
<keyword evidence="3" id="KW-1185">Reference proteome</keyword>
<dbReference type="SMART" id="SM00530">
    <property type="entry name" value="HTH_XRE"/>
    <property type="match status" value="1"/>
</dbReference>
<dbReference type="SUPFAM" id="SSF47413">
    <property type="entry name" value="lambda repressor-like DNA-binding domains"/>
    <property type="match status" value="1"/>
</dbReference>